<keyword evidence="2" id="KW-0472">Membrane</keyword>
<dbReference type="GO" id="GO:0003677">
    <property type="term" value="F:DNA binding"/>
    <property type="evidence" value="ECO:0007669"/>
    <property type="project" value="InterPro"/>
</dbReference>
<feature type="compositionally biased region" description="Acidic residues" evidence="1">
    <location>
        <begin position="258"/>
        <end position="275"/>
    </location>
</feature>
<evidence type="ECO:0000256" key="2">
    <source>
        <dbReference type="SAM" id="Phobius"/>
    </source>
</evidence>
<feature type="compositionally biased region" description="Acidic residues" evidence="1">
    <location>
        <begin position="76"/>
        <end position="102"/>
    </location>
</feature>
<dbReference type="GO" id="GO:0005524">
    <property type="term" value="F:ATP binding"/>
    <property type="evidence" value="ECO:0007669"/>
    <property type="project" value="InterPro"/>
</dbReference>
<dbReference type="OrthoDB" id="590761at2759"/>
<dbReference type="PROSITE" id="PS50076">
    <property type="entry name" value="DNAJ_2"/>
    <property type="match status" value="1"/>
</dbReference>
<dbReference type="InterPro" id="IPR027417">
    <property type="entry name" value="P-loop_NTPase"/>
</dbReference>
<dbReference type="Gene3D" id="3.40.50.300">
    <property type="entry name" value="P-loop containing nucleotide triphosphate hydrolases"/>
    <property type="match status" value="1"/>
</dbReference>
<dbReference type="Pfam" id="PF00226">
    <property type="entry name" value="DnaJ"/>
    <property type="match status" value="1"/>
</dbReference>
<feature type="compositionally biased region" description="Basic and acidic residues" evidence="1">
    <location>
        <begin position="62"/>
        <end position="75"/>
    </location>
</feature>
<dbReference type="Pfam" id="PF03457">
    <property type="entry name" value="HA"/>
    <property type="match status" value="5"/>
</dbReference>
<feature type="transmembrane region" description="Helical" evidence="2">
    <location>
        <begin position="369"/>
        <end position="393"/>
    </location>
</feature>
<evidence type="ECO:0000313" key="5">
    <source>
        <dbReference type="Proteomes" id="UP000654075"/>
    </source>
</evidence>
<dbReference type="PANTHER" id="PTHR33418">
    <property type="entry name" value="HELICASE-ASSOCIATED"/>
    <property type="match status" value="1"/>
</dbReference>
<dbReference type="Gene3D" id="6.10.140.530">
    <property type="match status" value="4"/>
</dbReference>
<accession>A0A813DL66</accession>
<organism evidence="4 5">
    <name type="scientific">Polarella glacialis</name>
    <name type="common">Dinoflagellate</name>
    <dbReference type="NCBI Taxonomy" id="89957"/>
    <lineage>
        <taxon>Eukaryota</taxon>
        <taxon>Sar</taxon>
        <taxon>Alveolata</taxon>
        <taxon>Dinophyceae</taxon>
        <taxon>Suessiales</taxon>
        <taxon>Suessiaceae</taxon>
        <taxon>Polarella</taxon>
    </lineage>
</organism>
<gene>
    <name evidence="4" type="ORF">PGLA1383_LOCUS7431</name>
</gene>
<dbReference type="InterPro" id="IPR001623">
    <property type="entry name" value="DnaJ_domain"/>
</dbReference>
<dbReference type="PANTHER" id="PTHR33418:SF1">
    <property type="entry name" value="HELICASE-ASSOCIATED DOMAIN-CONTAINING PROTEIN"/>
    <property type="match status" value="1"/>
</dbReference>
<evidence type="ECO:0000256" key="1">
    <source>
        <dbReference type="SAM" id="MobiDB-lite"/>
    </source>
</evidence>
<dbReference type="CDD" id="cd06257">
    <property type="entry name" value="DnaJ"/>
    <property type="match status" value="1"/>
</dbReference>
<keyword evidence="5" id="KW-1185">Reference proteome</keyword>
<keyword evidence="2" id="KW-0812">Transmembrane</keyword>
<comment type="caution">
    <text evidence="4">The sequence shown here is derived from an EMBL/GenBank/DDBJ whole genome shotgun (WGS) entry which is preliminary data.</text>
</comment>
<name>A0A813DL66_POLGL</name>
<dbReference type="Pfam" id="PF10544">
    <property type="entry name" value="T5orf172"/>
    <property type="match status" value="1"/>
</dbReference>
<dbReference type="GO" id="GO:0003743">
    <property type="term" value="F:translation initiation factor activity"/>
    <property type="evidence" value="ECO:0007669"/>
    <property type="project" value="InterPro"/>
</dbReference>
<dbReference type="EMBL" id="CAJNNV010003250">
    <property type="protein sequence ID" value="CAE8588640.1"/>
    <property type="molecule type" value="Genomic_DNA"/>
</dbReference>
<dbReference type="InterPro" id="IPR005114">
    <property type="entry name" value="Helicase_assoc"/>
</dbReference>
<feature type="domain" description="J" evidence="3">
    <location>
        <begin position="121"/>
        <end position="210"/>
    </location>
</feature>
<dbReference type="Pfam" id="PF01652">
    <property type="entry name" value="IF4E"/>
    <property type="match status" value="1"/>
</dbReference>
<dbReference type="Proteomes" id="UP000654075">
    <property type="component" value="Unassembled WGS sequence"/>
</dbReference>
<keyword evidence="2" id="KW-1133">Transmembrane helix</keyword>
<reference evidence="4" key="1">
    <citation type="submission" date="2021-02" db="EMBL/GenBank/DDBJ databases">
        <authorList>
            <person name="Dougan E. K."/>
            <person name="Rhodes N."/>
            <person name="Thang M."/>
            <person name="Chan C."/>
        </authorList>
    </citation>
    <scope>NUCLEOTIDE SEQUENCE</scope>
</reference>
<dbReference type="InterPro" id="IPR023398">
    <property type="entry name" value="TIF_eIF4e-like"/>
</dbReference>
<feature type="compositionally biased region" description="Low complexity" evidence="1">
    <location>
        <begin position="14"/>
        <end position="31"/>
    </location>
</feature>
<evidence type="ECO:0000259" key="3">
    <source>
        <dbReference type="PROSITE" id="PS50076"/>
    </source>
</evidence>
<dbReference type="InterPro" id="IPR013880">
    <property type="entry name" value="Yos1"/>
</dbReference>
<dbReference type="SUPFAM" id="SSF55418">
    <property type="entry name" value="eIF4e-like"/>
    <property type="match status" value="1"/>
</dbReference>
<dbReference type="SUPFAM" id="SSF46565">
    <property type="entry name" value="Chaperone J-domain"/>
    <property type="match status" value="1"/>
</dbReference>
<proteinExistence type="predicted"/>
<dbReference type="InterPro" id="IPR018306">
    <property type="entry name" value="Phage_T5_Orf172_DNA-bd"/>
</dbReference>
<sequence length="1772" mass="197290">MGQLFSASRATLPASGPASSEATSAEGATESRASEEEEDEAAEEVANGVASYSTAAGGKGKGRQERSQEHCKQDKDEDEKEEETEESEDTEDEEEDEEEEWAGGDWTAKEEREWALETQRDYYAALGLPAGGGSGSSTVSTSRVRAAYHKLAPKWHPKNARVHLGQSWEAEDSPSRQASRKARMRKFWLVSEAYLVLKDPDRRQIYDECGLKGLRSSEQCYEQSVFDVDCLELHEAFFRGDDPEDREFLLMNGGPDGWDSDDSGSDESDGADDDLGAVLGGDGAFQPNSSSASGSALAPARWQPSPIEPEFPAEVVRAVSQYCNLGGALDEVAIEPEWRSLIDSASELRLCPSILAGALSTSATGCFPIAAMAIGLVHLFESGLLMMNAAAILNEKRFLRKYALDTASPGEMGPKNQVATFLHAMRTFMRYPLVAMNVLVIVYELLLGYFTCVFPVPSDTTLKQSESQAPDCETWRAVAPSSDDLLVRGGVGTLRTRGFIYLLSLRYSANLSLEPAGRSIYFKIGGTKDMQQRLPAYVTAHPFMPEVLCEVSVPDWQASERRILDAFRREVGLDGGQEWRAFTAEQEQLALRLMRAEADRWSALREELVSAELVRQALLSEEIPRQGTGMHLATAAHSQPGGVLDTLDAVHSQAAAAVLEQFCKCGDQRATVVMPEGTGRAAVGLKVAKLLLGLGRKLKRILVVTNTVDDLRQIWSTWNRDAGGNSSTWQLLLICDRTNTRGTLQVLKDFAKRSTRRKRSEVVFCVYDNLRRVDELNVTFDLCISDRAHFAAQARGSIIFQKGFVASRLFLTATLLCLAMREGTVLAAGGTRPRVTSGIQSQEMFGPAVFQLHRFEAMRLRNLSLVKLLFLEDESSNHQDHDESISQKDAAITILRCIQRRGLRRVYVFHYCIDDAKRFGETMELEADRVGFPVTVASVFEKMSWKERGAMYTTNGSLPLVVSTCLGTANDVAGAPCADMAVMLRNVQHTLLCSQILDLVSKPSQGTNCGFIMVQLRKRSEFKPEILQVSSAAMLFLATLVEQHQNGFEALKAAARRGEDLQGRPLTRAEWPLELQMLIETRADLPAELLSRAARVAVALRLAPASWSTNFEKLVAFRLREGHVDVPLQHTEDGMEIGKWLRQQLKAGKQGLLDGEQLQQLRALGVLWQVGAAATAASGKDANPDWELRLGQLASFRFREGNSDVESLSRWVKQQRSRAKQQLLQDSQRLRLEQLGLSLELLSREQRWMQHFDGLLAFFEREGHADLPNSHLEGDLKLGAWLDAQRARVKTSKLEAYRLELLDILGVRLESREAQWDDYLGLLKIFREREGHTDVPANHVEQGLGLGDWLDRQRKRAAFIGGGLEKKRLRQLARLEVTLDPDDARWSRNLRVLAKFVAREGHMKVPQKHTELGSKNLGVWLSAQRVKARSGKLNDDKLDLLQQLDIQLLDAKFTELLRCFTTRFLYMIYTFVQGRIEWLKGNPGHLTAAASEFVEMLRLEQTSKQFCREAVFYFPQCVRVSPAQKWEVTLYTWSGAMTMQYLSFNEAVGGKGKIPGLAEEDNDAKLALMEPMPLKDTWVLWEQAVPAADVKGSNYSDATKEVVPFKTAQEFWSIWNGVPQPSELIEGNKRITRDHPSGPPSSIDAIMIFKQGVRPEWEDPLNQSGGHFQVQLKPNIGGAQIDEYWNNIVLGMVGGALEPYDIITGVRLVDKLAGAKAAGVLRIEIWFSKFDDNAAVNLLRKNVERITMARLDGASGMPVKFETKGHATVGKH</sequence>
<dbReference type="Gene3D" id="1.10.287.110">
    <property type="entry name" value="DnaJ domain"/>
    <property type="match status" value="1"/>
</dbReference>
<protein>
    <recommendedName>
        <fullName evidence="3">J domain-containing protein</fullName>
    </recommendedName>
</protein>
<feature type="region of interest" description="Disordered" evidence="1">
    <location>
        <begin position="1"/>
        <end position="111"/>
    </location>
</feature>
<dbReference type="InterPro" id="IPR001040">
    <property type="entry name" value="TIF_eIF_4E"/>
</dbReference>
<dbReference type="GO" id="GO:0016787">
    <property type="term" value="F:hydrolase activity"/>
    <property type="evidence" value="ECO:0007669"/>
    <property type="project" value="InterPro"/>
</dbReference>
<dbReference type="InterPro" id="IPR036869">
    <property type="entry name" value="J_dom_sf"/>
</dbReference>
<feature type="region of interest" description="Disordered" evidence="1">
    <location>
        <begin position="248"/>
        <end position="282"/>
    </location>
</feature>
<feature type="transmembrane region" description="Helical" evidence="2">
    <location>
        <begin position="431"/>
        <end position="450"/>
    </location>
</feature>
<dbReference type="InterPro" id="IPR006935">
    <property type="entry name" value="Helicase/UvrB_N"/>
</dbReference>
<evidence type="ECO:0000313" key="4">
    <source>
        <dbReference type="EMBL" id="CAE8588640.1"/>
    </source>
</evidence>
<dbReference type="SMART" id="SM00271">
    <property type="entry name" value="DnaJ"/>
    <property type="match status" value="1"/>
</dbReference>
<dbReference type="GO" id="GO:0003723">
    <property type="term" value="F:RNA binding"/>
    <property type="evidence" value="ECO:0007669"/>
    <property type="project" value="InterPro"/>
</dbReference>
<dbReference type="Pfam" id="PF04851">
    <property type="entry name" value="ResIII"/>
    <property type="match status" value="1"/>
</dbReference>
<dbReference type="Pfam" id="PF08571">
    <property type="entry name" value="Yos1"/>
    <property type="match status" value="1"/>
</dbReference>
<dbReference type="Gene3D" id="3.30.760.10">
    <property type="entry name" value="RNA Cap, Translation Initiation Factor Eif4e"/>
    <property type="match status" value="1"/>
</dbReference>